<evidence type="ECO:0000313" key="1">
    <source>
        <dbReference type="EMBL" id="KAK5046120.1"/>
    </source>
</evidence>
<dbReference type="Proteomes" id="UP001358417">
    <property type="component" value="Unassembled WGS sequence"/>
</dbReference>
<keyword evidence="2" id="KW-1185">Reference proteome</keyword>
<evidence type="ECO:0000313" key="2">
    <source>
        <dbReference type="Proteomes" id="UP001358417"/>
    </source>
</evidence>
<proteinExistence type="predicted"/>
<dbReference type="RefSeq" id="XP_064701719.1">
    <property type="nucleotide sequence ID" value="XM_064852122.1"/>
</dbReference>
<accession>A0AAV9MYV4</accession>
<reference evidence="1 2" key="1">
    <citation type="submission" date="2023-08" db="EMBL/GenBank/DDBJ databases">
        <title>Black Yeasts Isolated from many extreme environments.</title>
        <authorList>
            <person name="Coleine C."/>
            <person name="Stajich J.E."/>
            <person name="Selbmann L."/>
        </authorList>
    </citation>
    <scope>NUCLEOTIDE SEQUENCE [LARGE SCALE GENOMIC DNA]</scope>
    <source>
        <strain evidence="1 2">CCFEE 5792</strain>
    </source>
</reference>
<name>A0AAV9MYV4_9EURO</name>
<gene>
    <name evidence="1" type="ORF">LTR84_008577</name>
</gene>
<protein>
    <recommendedName>
        <fullName evidence="3">CYTH domain-containing protein</fullName>
    </recommendedName>
</protein>
<dbReference type="GeneID" id="89976740"/>
<dbReference type="Gene3D" id="2.40.320.10">
    <property type="entry name" value="Hypothetical Protein Pfu-838710-001"/>
    <property type="match status" value="1"/>
</dbReference>
<sequence>MSNLVPDFEVKLLLNPSKVLDSNNKLAGVVQSEFSIQQDVKTMSVQFVDNKTKDIYNSGWNLRIRRTEGAKKIELTYKKRYPIDIPEISTTEETEGGIGKAVAAAANDGFNSTTDFEAQVEVGHKKQTLSISHSEKASAKGLSGVDLPGAEASGAFLIADAPPEFKNWPVEKTWPVVYGPVVATRLEGVWNGEKLYIEIWPIRASKTDATLVPIVEASFKTSDVNKALGGRQELADLLQSKGWFIPGDSLKTQLVMDRYGQ</sequence>
<organism evidence="1 2">
    <name type="scientific">Exophiala bonariae</name>
    <dbReference type="NCBI Taxonomy" id="1690606"/>
    <lineage>
        <taxon>Eukaryota</taxon>
        <taxon>Fungi</taxon>
        <taxon>Dikarya</taxon>
        <taxon>Ascomycota</taxon>
        <taxon>Pezizomycotina</taxon>
        <taxon>Eurotiomycetes</taxon>
        <taxon>Chaetothyriomycetidae</taxon>
        <taxon>Chaetothyriales</taxon>
        <taxon>Herpotrichiellaceae</taxon>
        <taxon>Exophiala</taxon>
    </lineage>
</organism>
<evidence type="ECO:0008006" key="3">
    <source>
        <dbReference type="Google" id="ProtNLM"/>
    </source>
</evidence>
<dbReference type="EMBL" id="JAVRRD010000032">
    <property type="protein sequence ID" value="KAK5046120.1"/>
    <property type="molecule type" value="Genomic_DNA"/>
</dbReference>
<dbReference type="AlphaFoldDB" id="A0AAV9MYV4"/>
<comment type="caution">
    <text evidence="1">The sequence shown here is derived from an EMBL/GenBank/DDBJ whole genome shotgun (WGS) entry which is preliminary data.</text>
</comment>